<dbReference type="Proteomes" id="UP000524246">
    <property type="component" value="Unassembled WGS sequence"/>
</dbReference>
<evidence type="ECO:0000313" key="6">
    <source>
        <dbReference type="Proteomes" id="UP000524246"/>
    </source>
</evidence>
<evidence type="ECO:0000256" key="2">
    <source>
        <dbReference type="ARBA" id="ARBA00023002"/>
    </source>
</evidence>
<dbReference type="Pfam" id="PF00676">
    <property type="entry name" value="E1_dh"/>
    <property type="match status" value="1"/>
</dbReference>
<keyword evidence="2" id="KW-0560">Oxidoreductase</keyword>
<proteinExistence type="predicted"/>
<dbReference type="CDD" id="cd02000">
    <property type="entry name" value="TPP_E1_PDC_ADC_BCADC"/>
    <property type="match status" value="1"/>
</dbReference>
<dbReference type="SUPFAM" id="SSF52518">
    <property type="entry name" value="Thiamin diphosphate-binding fold (THDP-binding)"/>
    <property type="match status" value="1"/>
</dbReference>
<dbReference type="InterPro" id="IPR029061">
    <property type="entry name" value="THDP-binding"/>
</dbReference>
<sequence length="223" mass="24579">MDQELLADLYRNMLRIRRFEEEAARLYTERKIGGFLHLYIGQEAVAVGAMSVLEAQDYVVTAYRCHWHYLARGGNCRAGFSELLGKETGCSKGRGGSMHFYNVEHNFMGGWGIVGAHVPLAAGLAFAQKYQNKGGVTLCFLGDGAINIGPFHEGLSLASLWELPLVIVIENNYFAMGTPVNKSFPIEDLSVRALGYAIARDTVDGHDVFAVRSAIYQAAKRAR</sequence>
<protein>
    <submittedName>
        <fullName evidence="5">Pyruvate dehydrogenase (Acetyl-transferring) E1 component subunit alpha</fullName>
    </submittedName>
</protein>
<dbReference type="Gene3D" id="3.40.50.970">
    <property type="match status" value="1"/>
</dbReference>
<dbReference type="PANTHER" id="PTHR11516:SF60">
    <property type="entry name" value="PYRUVATE DEHYDROGENASE E1 COMPONENT SUBUNIT ALPHA"/>
    <property type="match status" value="1"/>
</dbReference>
<dbReference type="InterPro" id="IPR001017">
    <property type="entry name" value="DH_E1"/>
</dbReference>
<dbReference type="EMBL" id="JAAZON010000009">
    <property type="protein sequence ID" value="NMC61575.1"/>
    <property type="molecule type" value="Genomic_DNA"/>
</dbReference>
<dbReference type="AlphaFoldDB" id="A0A7X9IK40"/>
<comment type="cofactor">
    <cofactor evidence="1">
        <name>thiamine diphosphate</name>
        <dbReference type="ChEBI" id="CHEBI:58937"/>
    </cofactor>
</comment>
<name>A0A7X9IK40_9DELT</name>
<feature type="domain" description="Dehydrogenase E1 component" evidence="4">
    <location>
        <begin position="12"/>
        <end position="223"/>
    </location>
</feature>
<dbReference type="PANTHER" id="PTHR11516">
    <property type="entry name" value="PYRUVATE DEHYDROGENASE E1 COMPONENT, ALPHA SUBUNIT BACTERIAL AND ORGANELLAR"/>
    <property type="match status" value="1"/>
</dbReference>
<gene>
    <name evidence="5" type="ORF">GYA55_00250</name>
</gene>
<keyword evidence="5" id="KW-0670">Pyruvate</keyword>
<organism evidence="5 6">
    <name type="scientific">SAR324 cluster bacterium</name>
    <dbReference type="NCBI Taxonomy" id="2024889"/>
    <lineage>
        <taxon>Bacteria</taxon>
        <taxon>Deltaproteobacteria</taxon>
        <taxon>SAR324 cluster</taxon>
    </lineage>
</organism>
<dbReference type="InterPro" id="IPR050642">
    <property type="entry name" value="PDH_E1_Alpha_Subunit"/>
</dbReference>
<feature type="non-terminal residue" evidence="5">
    <location>
        <position position="223"/>
    </location>
</feature>
<dbReference type="GO" id="GO:0006086">
    <property type="term" value="P:pyruvate decarboxylation to acetyl-CoA"/>
    <property type="evidence" value="ECO:0007669"/>
    <property type="project" value="TreeGrafter"/>
</dbReference>
<dbReference type="GO" id="GO:0004739">
    <property type="term" value="F:pyruvate dehydrogenase (acetyl-transferring) activity"/>
    <property type="evidence" value="ECO:0007669"/>
    <property type="project" value="TreeGrafter"/>
</dbReference>
<evidence type="ECO:0000313" key="5">
    <source>
        <dbReference type="EMBL" id="NMC61575.1"/>
    </source>
</evidence>
<accession>A0A7X9IK40</accession>
<evidence type="ECO:0000256" key="3">
    <source>
        <dbReference type="ARBA" id="ARBA00023052"/>
    </source>
</evidence>
<reference evidence="5 6" key="1">
    <citation type="journal article" date="2020" name="Biotechnol. Biofuels">
        <title>New insights from the biogas microbiome by comprehensive genome-resolved metagenomics of nearly 1600 species originating from multiple anaerobic digesters.</title>
        <authorList>
            <person name="Campanaro S."/>
            <person name="Treu L."/>
            <person name="Rodriguez-R L.M."/>
            <person name="Kovalovszki A."/>
            <person name="Ziels R.M."/>
            <person name="Maus I."/>
            <person name="Zhu X."/>
            <person name="Kougias P.G."/>
            <person name="Basile A."/>
            <person name="Luo G."/>
            <person name="Schluter A."/>
            <person name="Konstantinidis K.T."/>
            <person name="Angelidaki I."/>
        </authorList>
    </citation>
    <scope>NUCLEOTIDE SEQUENCE [LARGE SCALE GENOMIC DNA]</scope>
    <source>
        <strain evidence="5">AS27yjCOA_65</strain>
    </source>
</reference>
<keyword evidence="3" id="KW-0786">Thiamine pyrophosphate</keyword>
<evidence type="ECO:0000256" key="1">
    <source>
        <dbReference type="ARBA" id="ARBA00001964"/>
    </source>
</evidence>
<comment type="caution">
    <text evidence="5">The sequence shown here is derived from an EMBL/GenBank/DDBJ whole genome shotgun (WGS) entry which is preliminary data.</text>
</comment>
<evidence type="ECO:0000259" key="4">
    <source>
        <dbReference type="Pfam" id="PF00676"/>
    </source>
</evidence>